<protein>
    <submittedName>
        <fullName evidence="1">Uncharacterized protein</fullName>
    </submittedName>
</protein>
<accession>A0A1L9TEQ9</accession>
<sequence length="160" mass="17313">MRRSEDGEEGEGELYRCAGGIRVPLENPPPSLAQKIGMTALVTGVAVMEGEVHAKQRRVPTVAADGCLGRMTRGTNLVPPSPVLFLSCRLCSRSLALFLALWRACRRSDWPNPCFLLPSVGQLLLPAIPFPGVGVEESPLKKASLWLSPRICASFSSQSR</sequence>
<dbReference type="AlphaFoldDB" id="A0A1L9TEQ9"/>
<dbReference type="Proteomes" id="UP000184356">
    <property type="component" value="Unassembled WGS sequence"/>
</dbReference>
<evidence type="ECO:0000313" key="1">
    <source>
        <dbReference type="EMBL" id="OJJ57909.1"/>
    </source>
</evidence>
<evidence type="ECO:0000313" key="2">
    <source>
        <dbReference type="Proteomes" id="UP000184356"/>
    </source>
</evidence>
<dbReference type="OrthoDB" id="10368076at2759"/>
<proteinExistence type="predicted"/>
<gene>
    <name evidence="1" type="ORF">ASPSYDRAFT_1017829</name>
</gene>
<dbReference type="RefSeq" id="XP_040701715.1">
    <property type="nucleotide sequence ID" value="XM_040839736.1"/>
</dbReference>
<organism evidence="1 2">
    <name type="scientific">Aspergillus sydowii CBS 593.65</name>
    <dbReference type="NCBI Taxonomy" id="1036612"/>
    <lineage>
        <taxon>Eukaryota</taxon>
        <taxon>Fungi</taxon>
        <taxon>Dikarya</taxon>
        <taxon>Ascomycota</taxon>
        <taxon>Pezizomycotina</taxon>
        <taxon>Eurotiomycetes</taxon>
        <taxon>Eurotiomycetidae</taxon>
        <taxon>Eurotiales</taxon>
        <taxon>Aspergillaceae</taxon>
        <taxon>Aspergillus</taxon>
        <taxon>Aspergillus subgen. Nidulantes</taxon>
    </lineage>
</organism>
<name>A0A1L9TEQ9_9EURO</name>
<dbReference type="EMBL" id="KV878587">
    <property type="protein sequence ID" value="OJJ57909.1"/>
    <property type="molecule type" value="Genomic_DNA"/>
</dbReference>
<dbReference type="GeneID" id="63755809"/>
<reference evidence="2" key="1">
    <citation type="journal article" date="2017" name="Genome Biol.">
        <title>Comparative genomics reveals high biological diversity and specific adaptations in the industrially and medically important fungal genus Aspergillus.</title>
        <authorList>
            <person name="de Vries R.P."/>
            <person name="Riley R."/>
            <person name="Wiebenga A."/>
            <person name="Aguilar-Osorio G."/>
            <person name="Amillis S."/>
            <person name="Uchima C.A."/>
            <person name="Anderluh G."/>
            <person name="Asadollahi M."/>
            <person name="Askin M."/>
            <person name="Barry K."/>
            <person name="Battaglia E."/>
            <person name="Bayram O."/>
            <person name="Benocci T."/>
            <person name="Braus-Stromeyer S.A."/>
            <person name="Caldana C."/>
            <person name="Canovas D."/>
            <person name="Cerqueira G.C."/>
            <person name="Chen F."/>
            <person name="Chen W."/>
            <person name="Choi C."/>
            <person name="Clum A."/>
            <person name="Dos Santos R.A."/>
            <person name="Damasio A.R."/>
            <person name="Diallinas G."/>
            <person name="Emri T."/>
            <person name="Fekete E."/>
            <person name="Flipphi M."/>
            <person name="Freyberg S."/>
            <person name="Gallo A."/>
            <person name="Gournas C."/>
            <person name="Habgood R."/>
            <person name="Hainaut M."/>
            <person name="Harispe M.L."/>
            <person name="Henrissat B."/>
            <person name="Hilden K.S."/>
            <person name="Hope R."/>
            <person name="Hossain A."/>
            <person name="Karabika E."/>
            <person name="Karaffa L."/>
            <person name="Karanyi Z."/>
            <person name="Krasevec N."/>
            <person name="Kuo A."/>
            <person name="Kusch H."/>
            <person name="LaButti K."/>
            <person name="Lagendijk E.L."/>
            <person name="Lapidus A."/>
            <person name="Levasseur A."/>
            <person name="Lindquist E."/>
            <person name="Lipzen A."/>
            <person name="Logrieco A.F."/>
            <person name="MacCabe A."/>
            <person name="Maekelae M.R."/>
            <person name="Malavazi I."/>
            <person name="Melin P."/>
            <person name="Meyer V."/>
            <person name="Mielnichuk N."/>
            <person name="Miskei M."/>
            <person name="Molnar A.P."/>
            <person name="Mule G."/>
            <person name="Ngan C.Y."/>
            <person name="Orejas M."/>
            <person name="Orosz E."/>
            <person name="Ouedraogo J.P."/>
            <person name="Overkamp K.M."/>
            <person name="Park H.-S."/>
            <person name="Perrone G."/>
            <person name="Piumi F."/>
            <person name="Punt P.J."/>
            <person name="Ram A.F."/>
            <person name="Ramon A."/>
            <person name="Rauscher S."/>
            <person name="Record E."/>
            <person name="Riano-Pachon D.M."/>
            <person name="Robert V."/>
            <person name="Roehrig J."/>
            <person name="Ruller R."/>
            <person name="Salamov A."/>
            <person name="Salih N.S."/>
            <person name="Samson R.A."/>
            <person name="Sandor E."/>
            <person name="Sanguinetti M."/>
            <person name="Schuetze T."/>
            <person name="Sepcic K."/>
            <person name="Shelest E."/>
            <person name="Sherlock G."/>
            <person name="Sophianopoulou V."/>
            <person name="Squina F.M."/>
            <person name="Sun H."/>
            <person name="Susca A."/>
            <person name="Todd R.B."/>
            <person name="Tsang A."/>
            <person name="Unkles S.E."/>
            <person name="van de Wiele N."/>
            <person name="van Rossen-Uffink D."/>
            <person name="Oliveira J.V."/>
            <person name="Vesth T.C."/>
            <person name="Visser J."/>
            <person name="Yu J.-H."/>
            <person name="Zhou M."/>
            <person name="Andersen M.R."/>
            <person name="Archer D.B."/>
            <person name="Baker S.E."/>
            <person name="Benoit I."/>
            <person name="Brakhage A.A."/>
            <person name="Braus G.H."/>
            <person name="Fischer R."/>
            <person name="Frisvad J.C."/>
            <person name="Goldman G.H."/>
            <person name="Houbraken J."/>
            <person name="Oakley B."/>
            <person name="Pocsi I."/>
            <person name="Scazzocchio C."/>
            <person name="Seiboth B."/>
            <person name="vanKuyk P.A."/>
            <person name="Wortman J."/>
            <person name="Dyer P.S."/>
            <person name="Grigoriev I.V."/>
        </authorList>
    </citation>
    <scope>NUCLEOTIDE SEQUENCE [LARGE SCALE GENOMIC DNA]</scope>
    <source>
        <strain evidence="2">CBS 593.65</strain>
    </source>
</reference>
<keyword evidence="2" id="KW-1185">Reference proteome</keyword>
<dbReference type="VEuPathDB" id="FungiDB:ASPSYDRAFT_1017829"/>